<evidence type="ECO:0000313" key="1">
    <source>
        <dbReference type="EMBL" id="KAG8060269.1"/>
    </source>
</evidence>
<keyword evidence="2" id="KW-1185">Reference proteome</keyword>
<dbReference type="AlphaFoldDB" id="A0A8J5S406"/>
<protein>
    <submittedName>
        <fullName evidence="1">Uncharacterized protein</fullName>
    </submittedName>
</protein>
<sequence>MAFCRRADDRPAATNYYTVPETGVTTPHRAAFAFCVFASSPAKAGVLVVSGKVVVDDFLCSSLAPSAPVTLHRRGQR</sequence>
<comment type="caution">
    <text evidence="1">The sequence shown here is derived from an EMBL/GenBank/DDBJ whole genome shotgun (WGS) entry which is preliminary data.</text>
</comment>
<organism evidence="1 2">
    <name type="scientific">Zizania palustris</name>
    <name type="common">Northern wild rice</name>
    <dbReference type="NCBI Taxonomy" id="103762"/>
    <lineage>
        <taxon>Eukaryota</taxon>
        <taxon>Viridiplantae</taxon>
        <taxon>Streptophyta</taxon>
        <taxon>Embryophyta</taxon>
        <taxon>Tracheophyta</taxon>
        <taxon>Spermatophyta</taxon>
        <taxon>Magnoliopsida</taxon>
        <taxon>Liliopsida</taxon>
        <taxon>Poales</taxon>
        <taxon>Poaceae</taxon>
        <taxon>BOP clade</taxon>
        <taxon>Oryzoideae</taxon>
        <taxon>Oryzeae</taxon>
        <taxon>Zizaniinae</taxon>
        <taxon>Zizania</taxon>
    </lineage>
</organism>
<reference evidence="1" key="1">
    <citation type="journal article" date="2021" name="bioRxiv">
        <title>Whole Genome Assembly and Annotation of Northern Wild Rice, Zizania palustris L., Supports a Whole Genome Duplication in the Zizania Genus.</title>
        <authorList>
            <person name="Haas M."/>
            <person name="Kono T."/>
            <person name="Macchietto M."/>
            <person name="Millas R."/>
            <person name="McGilp L."/>
            <person name="Shao M."/>
            <person name="Duquette J."/>
            <person name="Hirsch C.N."/>
            <person name="Kimball J."/>
        </authorList>
    </citation>
    <scope>NUCLEOTIDE SEQUENCE</scope>
    <source>
        <tissue evidence="1">Fresh leaf tissue</tissue>
    </source>
</reference>
<reference evidence="1" key="2">
    <citation type="submission" date="2021-02" db="EMBL/GenBank/DDBJ databases">
        <authorList>
            <person name="Kimball J.A."/>
            <person name="Haas M.W."/>
            <person name="Macchietto M."/>
            <person name="Kono T."/>
            <person name="Duquette J."/>
            <person name="Shao M."/>
        </authorList>
    </citation>
    <scope>NUCLEOTIDE SEQUENCE</scope>
    <source>
        <tissue evidence="1">Fresh leaf tissue</tissue>
    </source>
</reference>
<accession>A0A8J5S406</accession>
<name>A0A8J5S406_ZIZPA</name>
<gene>
    <name evidence="1" type="ORF">GUJ93_ZPchr0002g26562</name>
</gene>
<dbReference type="Proteomes" id="UP000729402">
    <property type="component" value="Unassembled WGS sequence"/>
</dbReference>
<evidence type="ECO:0000313" key="2">
    <source>
        <dbReference type="Proteomes" id="UP000729402"/>
    </source>
</evidence>
<proteinExistence type="predicted"/>
<dbReference type="EMBL" id="JAAALK010000287">
    <property type="protein sequence ID" value="KAG8060269.1"/>
    <property type="molecule type" value="Genomic_DNA"/>
</dbReference>